<accession>A0A0W0G624</accession>
<reference evidence="2 3" key="1">
    <citation type="submission" date="2015-12" db="EMBL/GenBank/DDBJ databases">
        <title>Draft genome sequence of Moniliophthora roreri, the causal agent of frosty pod rot of cacao.</title>
        <authorList>
            <person name="Aime M.C."/>
            <person name="Diaz-Valderrama J.R."/>
            <person name="Kijpornyongpan T."/>
            <person name="Phillips-Mora W."/>
        </authorList>
    </citation>
    <scope>NUCLEOTIDE SEQUENCE [LARGE SCALE GENOMIC DNA]</scope>
    <source>
        <strain evidence="2 3">MCA 2952</strain>
    </source>
</reference>
<sequence length="217" mass="23577">MALIKSGDFKDKLGENLGAMLTTPGTTTYITLTSKNIIVFIMEHPDIFGLKKEFLEVQDFAVKLRPLIKKLLSNLCGNIKSKIFLSLKPIPMSKNPSAKPLPINKLANTLLPKNVGESTIAHWICFAFLHKCTVAFEEVLANQEKQKLLEHSSAGSVSTSASGKTSNNIPLSSSSSASSSSEANSAGVNEEDEDNNNSEEPNNAATAREHVWKPSQY</sequence>
<feature type="region of interest" description="Disordered" evidence="1">
    <location>
        <begin position="151"/>
        <end position="217"/>
    </location>
</feature>
<evidence type="ECO:0000313" key="3">
    <source>
        <dbReference type="Proteomes" id="UP000054988"/>
    </source>
</evidence>
<feature type="compositionally biased region" description="Basic and acidic residues" evidence="1">
    <location>
        <begin position="207"/>
        <end position="217"/>
    </location>
</feature>
<organism evidence="2 3">
    <name type="scientific">Moniliophthora roreri</name>
    <name type="common">Frosty pod rot fungus</name>
    <name type="synonym">Monilia roreri</name>
    <dbReference type="NCBI Taxonomy" id="221103"/>
    <lineage>
        <taxon>Eukaryota</taxon>
        <taxon>Fungi</taxon>
        <taxon>Dikarya</taxon>
        <taxon>Basidiomycota</taxon>
        <taxon>Agaricomycotina</taxon>
        <taxon>Agaricomycetes</taxon>
        <taxon>Agaricomycetidae</taxon>
        <taxon>Agaricales</taxon>
        <taxon>Marasmiineae</taxon>
        <taxon>Marasmiaceae</taxon>
        <taxon>Moniliophthora</taxon>
    </lineage>
</organism>
<evidence type="ECO:0000313" key="2">
    <source>
        <dbReference type="EMBL" id="KTB44022.1"/>
    </source>
</evidence>
<dbReference type="Proteomes" id="UP000054988">
    <property type="component" value="Unassembled WGS sequence"/>
</dbReference>
<protein>
    <submittedName>
        <fullName evidence="2">Uncharacterized protein</fullName>
    </submittedName>
</protein>
<proteinExistence type="predicted"/>
<dbReference type="EMBL" id="LATX01001018">
    <property type="protein sequence ID" value="KTB44022.1"/>
    <property type="molecule type" value="Genomic_DNA"/>
</dbReference>
<dbReference type="AlphaFoldDB" id="A0A0W0G624"/>
<name>A0A0W0G624_MONRR</name>
<gene>
    <name evidence="2" type="ORF">WG66_3392</name>
</gene>
<feature type="compositionally biased region" description="Low complexity" evidence="1">
    <location>
        <begin position="152"/>
        <end position="186"/>
    </location>
</feature>
<comment type="caution">
    <text evidence="2">The sequence shown here is derived from an EMBL/GenBank/DDBJ whole genome shotgun (WGS) entry which is preliminary data.</text>
</comment>
<evidence type="ECO:0000256" key="1">
    <source>
        <dbReference type="SAM" id="MobiDB-lite"/>
    </source>
</evidence>